<accession>A0A512JEW7</accession>
<sequence>MGQAVRGMLAISTWIAGFGQANLVVPAFGPAAVALLAGALLVATLSVSRLRWLALLPALSGVALAAAPTRHDVFIDREGAGAAVRGAVGRLAILGKPPNFVLEQWLKADGDGRRPDQVAAGEGGHCDRLGCTMRAADGRSIALATDKRAFHEDCARADILISRRDAPPGCAAALIVDRKFLAEHGAVTIRLDPAGPVLATVRKPGPPSPWRAASAVKPPDNPAAAVDLPSGFAAWAKKPGEEPEPPADDAPVEPLQ</sequence>
<dbReference type="AlphaFoldDB" id="A0A512JEW7"/>
<organism evidence="3 4">
    <name type="scientific">Methylobacterium gnaphalii</name>
    <dbReference type="NCBI Taxonomy" id="1010610"/>
    <lineage>
        <taxon>Bacteria</taxon>
        <taxon>Pseudomonadati</taxon>
        <taxon>Pseudomonadota</taxon>
        <taxon>Alphaproteobacteria</taxon>
        <taxon>Hyphomicrobiales</taxon>
        <taxon>Methylobacteriaceae</taxon>
        <taxon>Methylobacterium</taxon>
    </lineage>
</organism>
<keyword evidence="2" id="KW-0812">Transmembrane</keyword>
<evidence type="ECO:0000313" key="4">
    <source>
        <dbReference type="Proteomes" id="UP000321750"/>
    </source>
</evidence>
<evidence type="ECO:0008006" key="5">
    <source>
        <dbReference type="Google" id="ProtNLM"/>
    </source>
</evidence>
<dbReference type="Proteomes" id="UP000321750">
    <property type="component" value="Unassembled WGS sequence"/>
</dbReference>
<protein>
    <recommendedName>
        <fullName evidence="5">Competence protein ComEC</fullName>
    </recommendedName>
</protein>
<evidence type="ECO:0000256" key="2">
    <source>
        <dbReference type="SAM" id="Phobius"/>
    </source>
</evidence>
<proteinExistence type="predicted"/>
<dbReference type="EMBL" id="BJZV01000001">
    <property type="protein sequence ID" value="GEP08498.1"/>
    <property type="molecule type" value="Genomic_DNA"/>
</dbReference>
<keyword evidence="2" id="KW-1133">Transmembrane helix</keyword>
<feature type="region of interest" description="Disordered" evidence="1">
    <location>
        <begin position="203"/>
        <end position="256"/>
    </location>
</feature>
<comment type="caution">
    <text evidence="3">The sequence shown here is derived from an EMBL/GenBank/DDBJ whole genome shotgun (WGS) entry which is preliminary data.</text>
</comment>
<keyword evidence="4" id="KW-1185">Reference proteome</keyword>
<feature type="compositionally biased region" description="Acidic residues" evidence="1">
    <location>
        <begin position="242"/>
        <end position="256"/>
    </location>
</feature>
<keyword evidence="2" id="KW-0472">Membrane</keyword>
<evidence type="ECO:0000256" key="1">
    <source>
        <dbReference type="SAM" id="MobiDB-lite"/>
    </source>
</evidence>
<reference evidence="3 4" key="1">
    <citation type="submission" date="2019-07" db="EMBL/GenBank/DDBJ databases">
        <title>Whole genome shotgun sequence of Methylobacterium gnaphalii NBRC 107716.</title>
        <authorList>
            <person name="Hosoyama A."/>
            <person name="Uohara A."/>
            <person name="Ohji S."/>
            <person name="Ichikawa N."/>
        </authorList>
    </citation>
    <scope>NUCLEOTIDE SEQUENCE [LARGE SCALE GENOMIC DNA]</scope>
    <source>
        <strain evidence="3 4">NBRC 107716</strain>
    </source>
</reference>
<evidence type="ECO:0000313" key="3">
    <source>
        <dbReference type="EMBL" id="GEP08498.1"/>
    </source>
</evidence>
<gene>
    <name evidence="3" type="ORF">MGN01_03430</name>
</gene>
<name>A0A512JEW7_9HYPH</name>
<feature type="transmembrane region" description="Helical" evidence="2">
    <location>
        <begin position="21"/>
        <end position="44"/>
    </location>
</feature>